<evidence type="ECO:0000259" key="7">
    <source>
        <dbReference type="PROSITE" id="PS51352"/>
    </source>
</evidence>
<dbReference type="GO" id="GO:0034599">
    <property type="term" value="P:cellular response to oxidative stress"/>
    <property type="evidence" value="ECO:0007669"/>
    <property type="project" value="TreeGrafter"/>
</dbReference>
<dbReference type="CDD" id="cd03017">
    <property type="entry name" value="PRX_BCP"/>
    <property type="match status" value="1"/>
</dbReference>
<dbReference type="SUPFAM" id="SSF52833">
    <property type="entry name" value="Thioredoxin-like"/>
    <property type="match status" value="1"/>
</dbReference>
<dbReference type="InterPro" id="IPR013766">
    <property type="entry name" value="Thioredoxin_domain"/>
</dbReference>
<evidence type="ECO:0000256" key="6">
    <source>
        <dbReference type="ARBA" id="ARBA00023284"/>
    </source>
</evidence>
<dbReference type="PROSITE" id="PS51352">
    <property type="entry name" value="THIOREDOXIN_2"/>
    <property type="match status" value="1"/>
</dbReference>
<evidence type="ECO:0000256" key="1">
    <source>
        <dbReference type="ARBA" id="ARBA00010505"/>
    </source>
</evidence>
<dbReference type="Proteomes" id="UP000799439">
    <property type="component" value="Unassembled WGS sequence"/>
</dbReference>
<evidence type="ECO:0000313" key="9">
    <source>
        <dbReference type="Proteomes" id="UP000799439"/>
    </source>
</evidence>
<dbReference type="GO" id="GO:0008379">
    <property type="term" value="F:thioredoxin peroxidase activity"/>
    <property type="evidence" value="ECO:0007669"/>
    <property type="project" value="TreeGrafter"/>
</dbReference>
<proteinExistence type="inferred from homology"/>
<keyword evidence="3" id="KW-0049">Antioxidant</keyword>
<dbReference type="Gene3D" id="3.40.30.10">
    <property type="entry name" value="Glutaredoxin"/>
    <property type="match status" value="1"/>
</dbReference>
<dbReference type="GO" id="GO:0045454">
    <property type="term" value="P:cell redox homeostasis"/>
    <property type="evidence" value="ECO:0007669"/>
    <property type="project" value="TreeGrafter"/>
</dbReference>
<evidence type="ECO:0000256" key="5">
    <source>
        <dbReference type="ARBA" id="ARBA00023157"/>
    </source>
</evidence>
<protein>
    <submittedName>
        <fullName evidence="8">Thioredoxin-like protein</fullName>
    </submittedName>
</protein>
<dbReference type="Pfam" id="PF08534">
    <property type="entry name" value="Redoxin"/>
    <property type="match status" value="1"/>
</dbReference>
<dbReference type="GO" id="GO:0005737">
    <property type="term" value="C:cytoplasm"/>
    <property type="evidence" value="ECO:0007669"/>
    <property type="project" value="TreeGrafter"/>
</dbReference>
<evidence type="ECO:0000256" key="2">
    <source>
        <dbReference type="ARBA" id="ARBA00022559"/>
    </source>
</evidence>
<organism evidence="8 9">
    <name type="scientific">Myriangium duriaei CBS 260.36</name>
    <dbReference type="NCBI Taxonomy" id="1168546"/>
    <lineage>
        <taxon>Eukaryota</taxon>
        <taxon>Fungi</taxon>
        <taxon>Dikarya</taxon>
        <taxon>Ascomycota</taxon>
        <taxon>Pezizomycotina</taxon>
        <taxon>Dothideomycetes</taxon>
        <taxon>Dothideomycetidae</taxon>
        <taxon>Myriangiales</taxon>
        <taxon>Myriangiaceae</taxon>
        <taxon>Myriangium</taxon>
    </lineage>
</organism>
<dbReference type="InterPro" id="IPR036249">
    <property type="entry name" value="Thioredoxin-like_sf"/>
</dbReference>
<evidence type="ECO:0000256" key="3">
    <source>
        <dbReference type="ARBA" id="ARBA00022862"/>
    </source>
</evidence>
<evidence type="ECO:0000256" key="4">
    <source>
        <dbReference type="ARBA" id="ARBA00023002"/>
    </source>
</evidence>
<comment type="similarity">
    <text evidence="1">Belongs to the peroxiredoxin family. Prx5 subfamily.</text>
</comment>
<dbReference type="InterPro" id="IPR013740">
    <property type="entry name" value="Redoxin"/>
</dbReference>
<sequence>MAQHPLPSSLPRPTDDGACSYLPSSSLPTITLPSTSSTKVNLSTLPTLTILFLYPRTGGPGESIPPDWDAIPGARGCTPQACSFRDLAADLRAAGVEAVYGVSAQSTEYQAEAKERLHLPFDLLSDAKGELRDALRFPTFDWRGERLLKRVTLAVREGRVEKVWYPVFPPDRSAAEVLEWLREGGKAS</sequence>
<dbReference type="InterPro" id="IPR050924">
    <property type="entry name" value="Peroxiredoxin_BCP/PrxQ"/>
</dbReference>
<evidence type="ECO:0000313" key="8">
    <source>
        <dbReference type="EMBL" id="KAF2153143.1"/>
    </source>
</evidence>
<keyword evidence="5" id="KW-1015">Disulfide bond</keyword>
<dbReference type="AlphaFoldDB" id="A0A9P4J0B3"/>
<feature type="domain" description="Thioredoxin" evidence="7">
    <location>
        <begin position="21"/>
        <end position="186"/>
    </location>
</feature>
<dbReference type="OrthoDB" id="338622at2759"/>
<name>A0A9P4J0B3_9PEZI</name>
<keyword evidence="6" id="KW-0676">Redox-active center</keyword>
<keyword evidence="2" id="KW-0575">Peroxidase</keyword>
<comment type="caution">
    <text evidence="8">The sequence shown here is derived from an EMBL/GenBank/DDBJ whole genome shotgun (WGS) entry which is preliminary data.</text>
</comment>
<dbReference type="EMBL" id="ML996085">
    <property type="protein sequence ID" value="KAF2153143.1"/>
    <property type="molecule type" value="Genomic_DNA"/>
</dbReference>
<reference evidence="8" key="1">
    <citation type="journal article" date="2020" name="Stud. Mycol.">
        <title>101 Dothideomycetes genomes: a test case for predicting lifestyles and emergence of pathogens.</title>
        <authorList>
            <person name="Haridas S."/>
            <person name="Albert R."/>
            <person name="Binder M."/>
            <person name="Bloem J."/>
            <person name="Labutti K."/>
            <person name="Salamov A."/>
            <person name="Andreopoulos B."/>
            <person name="Baker S."/>
            <person name="Barry K."/>
            <person name="Bills G."/>
            <person name="Bluhm B."/>
            <person name="Cannon C."/>
            <person name="Castanera R."/>
            <person name="Culley D."/>
            <person name="Daum C."/>
            <person name="Ezra D."/>
            <person name="Gonzalez J."/>
            <person name="Henrissat B."/>
            <person name="Kuo A."/>
            <person name="Liang C."/>
            <person name="Lipzen A."/>
            <person name="Lutzoni F."/>
            <person name="Magnuson J."/>
            <person name="Mondo S."/>
            <person name="Nolan M."/>
            <person name="Ohm R."/>
            <person name="Pangilinan J."/>
            <person name="Park H.-J."/>
            <person name="Ramirez L."/>
            <person name="Alfaro M."/>
            <person name="Sun H."/>
            <person name="Tritt A."/>
            <person name="Yoshinaga Y."/>
            <person name="Zwiers L.-H."/>
            <person name="Turgeon B."/>
            <person name="Goodwin S."/>
            <person name="Spatafora J."/>
            <person name="Crous P."/>
            <person name="Grigoriev I."/>
        </authorList>
    </citation>
    <scope>NUCLEOTIDE SEQUENCE</scope>
    <source>
        <strain evidence="8">CBS 260.36</strain>
    </source>
</reference>
<gene>
    <name evidence="8" type="ORF">K461DRAFT_135753</name>
</gene>
<dbReference type="PANTHER" id="PTHR42801:SF21">
    <property type="entry name" value="BCPB PROTEIN"/>
    <property type="match status" value="1"/>
</dbReference>
<dbReference type="PANTHER" id="PTHR42801">
    <property type="entry name" value="THIOREDOXIN-DEPENDENT PEROXIDE REDUCTASE"/>
    <property type="match status" value="1"/>
</dbReference>
<keyword evidence="4" id="KW-0560">Oxidoreductase</keyword>
<accession>A0A9P4J0B3</accession>
<keyword evidence="9" id="KW-1185">Reference proteome</keyword>